<keyword evidence="3 8" id="KW-0812">Transmembrane</keyword>
<sequence length="127" mass="14237">MSNALTNSRWLATFKRYTTVGLVNTLLHWVVFLVLHWGLGTSQSIANLVAFCLAVSFSFFVNARYTFQQKTSLLRYISFVLAMGILSYFTGLLGDSLGTPPLLTLIIFSALSLILGYLYSSFCVFRK</sequence>
<feature type="transmembrane region" description="Helical" evidence="8">
    <location>
        <begin position="73"/>
        <end position="90"/>
    </location>
</feature>
<proteinExistence type="inferred from homology"/>
<dbReference type="InterPro" id="IPR007267">
    <property type="entry name" value="GtrA_DPMS_TM"/>
</dbReference>
<evidence type="ECO:0000256" key="4">
    <source>
        <dbReference type="ARBA" id="ARBA00022989"/>
    </source>
</evidence>
<feature type="transmembrane region" description="Helical" evidence="8">
    <location>
        <begin position="20"/>
        <end position="39"/>
    </location>
</feature>
<keyword evidence="2 7" id="KW-0813">Transport</keyword>
<gene>
    <name evidence="10" type="ORF">HZU72_18125</name>
</gene>
<keyword evidence="5 8" id="KW-0472">Membrane</keyword>
<dbReference type="GO" id="GO:0005886">
    <property type="term" value="C:plasma membrane"/>
    <property type="evidence" value="ECO:0007669"/>
    <property type="project" value="TreeGrafter"/>
</dbReference>
<evidence type="ECO:0000256" key="3">
    <source>
        <dbReference type="ARBA" id="ARBA00022692"/>
    </source>
</evidence>
<dbReference type="InterPro" id="IPR051401">
    <property type="entry name" value="GtrA_CellWall_Glycosyl"/>
</dbReference>
<evidence type="ECO:0000313" key="11">
    <source>
        <dbReference type="Proteomes" id="UP000520876"/>
    </source>
</evidence>
<comment type="function">
    <text evidence="6 7">Involved in O antigen modification. Involved in the translocation of bactoprenol-linked glucose across the cytoplasmic membrane.</text>
</comment>
<evidence type="ECO:0000256" key="7">
    <source>
        <dbReference type="PIRNR" id="PIRNR006298"/>
    </source>
</evidence>
<dbReference type="EMBL" id="JACCGK010000017">
    <property type="protein sequence ID" value="NYT74328.1"/>
    <property type="molecule type" value="Genomic_DNA"/>
</dbReference>
<dbReference type="Proteomes" id="UP000520876">
    <property type="component" value="Unassembled WGS sequence"/>
</dbReference>
<accession>A0A7Z0NA85</accession>
<organism evidence="10 11">
    <name type="scientific">Vreelandella sedimenti</name>
    <dbReference type="NCBI Taxonomy" id="2729618"/>
    <lineage>
        <taxon>Bacteria</taxon>
        <taxon>Pseudomonadati</taxon>
        <taxon>Pseudomonadota</taxon>
        <taxon>Gammaproteobacteria</taxon>
        <taxon>Oceanospirillales</taxon>
        <taxon>Halomonadaceae</taxon>
        <taxon>Vreelandella</taxon>
    </lineage>
</organism>
<comment type="subcellular location">
    <subcellularLocation>
        <location evidence="1">Membrane</location>
        <topology evidence="1">Multi-pass membrane protein</topology>
    </subcellularLocation>
</comment>
<feature type="domain" description="GtrA/DPMS transmembrane" evidence="9">
    <location>
        <begin position="16"/>
        <end position="125"/>
    </location>
</feature>
<dbReference type="AlphaFoldDB" id="A0A7Z0NA85"/>
<dbReference type="PIRSF" id="PIRSF006298">
    <property type="entry name" value="GtrA_prd"/>
    <property type="match status" value="1"/>
</dbReference>
<dbReference type="PANTHER" id="PTHR38459">
    <property type="entry name" value="PROPHAGE BACTOPRENOL-LINKED GLUCOSE TRANSLOCASE HOMOLOG"/>
    <property type="match status" value="1"/>
</dbReference>
<dbReference type="RefSeq" id="WP_180094638.1">
    <property type="nucleotide sequence ID" value="NZ_JACCGK010000017.1"/>
</dbReference>
<dbReference type="GO" id="GO:0000271">
    <property type="term" value="P:polysaccharide biosynthetic process"/>
    <property type="evidence" value="ECO:0007669"/>
    <property type="project" value="InterPro"/>
</dbReference>
<evidence type="ECO:0000313" key="10">
    <source>
        <dbReference type="EMBL" id="NYT74328.1"/>
    </source>
</evidence>
<reference evidence="10 11" key="1">
    <citation type="submission" date="2020-07" db="EMBL/GenBank/DDBJ databases">
        <title>Halomonas sp. QX-2 draft genome sequence.</title>
        <authorList>
            <person name="Qiu X."/>
        </authorList>
    </citation>
    <scope>NUCLEOTIDE SEQUENCE [LARGE SCALE GENOMIC DNA]</scope>
    <source>
        <strain evidence="10 11">QX-2</strain>
    </source>
</reference>
<keyword evidence="11" id="KW-1185">Reference proteome</keyword>
<dbReference type="Pfam" id="PF04138">
    <property type="entry name" value="GtrA_DPMS_TM"/>
    <property type="match status" value="1"/>
</dbReference>
<name>A0A7Z0NA85_9GAMM</name>
<evidence type="ECO:0000256" key="6">
    <source>
        <dbReference type="ARBA" id="ARBA00025595"/>
    </source>
</evidence>
<evidence type="ECO:0000259" key="9">
    <source>
        <dbReference type="Pfam" id="PF04138"/>
    </source>
</evidence>
<evidence type="ECO:0000256" key="2">
    <source>
        <dbReference type="ARBA" id="ARBA00022448"/>
    </source>
</evidence>
<comment type="caution">
    <text evidence="10">The sequence shown here is derived from an EMBL/GenBank/DDBJ whole genome shotgun (WGS) entry which is preliminary data.</text>
</comment>
<evidence type="ECO:0000256" key="5">
    <source>
        <dbReference type="ARBA" id="ARBA00023136"/>
    </source>
</evidence>
<feature type="transmembrane region" description="Helical" evidence="8">
    <location>
        <begin position="102"/>
        <end position="125"/>
    </location>
</feature>
<protein>
    <recommendedName>
        <fullName evidence="7">Bactoprenol-linked glucose translocase</fullName>
    </recommendedName>
</protein>
<evidence type="ECO:0000256" key="1">
    <source>
        <dbReference type="ARBA" id="ARBA00004141"/>
    </source>
</evidence>
<feature type="transmembrane region" description="Helical" evidence="8">
    <location>
        <begin position="45"/>
        <end position="61"/>
    </location>
</feature>
<comment type="similarity">
    <text evidence="7">Belongs to the gtrA family.</text>
</comment>
<evidence type="ECO:0000256" key="8">
    <source>
        <dbReference type="SAM" id="Phobius"/>
    </source>
</evidence>
<keyword evidence="4 8" id="KW-1133">Transmembrane helix</keyword>
<dbReference type="PANTHER" id="PTHR38459:SF1">
    <property type="entry name" value="PROPHAGE BACTOPRENOL-LINKED GLUCOSE TRANSLOCASE HOMOLOG"/>
    <property type="match status" value="1"/>
</dbReference>
<dbReference type="InterPro" id="IPR016480">
    <property type="entry name" value="Glc_translocase_bactprenl-link"/>
</dbReference>